<evidence type="ECO:0000313" key="1">
    <source>
        <dbReference type="EMBL" id="EKX35926.1"/>
    </source>
</evidence>
<reference evidence="3" key="2">
    <citation type="submission" date="2012-11" db="EMBL/GenBank/DDBJ databases">
        <authorList>
            <person name="Kuo A."/>
            <person name="Curtis B.A."/>
            <person name="Tanifuji G."/>
            <person name="Burki F."/>
            <person name="Gruber A."/>
            <person name="Irimia M."/>
            <person name="Maruyama S."/>
            <person name="Arias M.C."/>
            <person name="Ball S.G."/>
            <person name="Gile G.H."/>
            <person name="Hirakawa Y."/>
            <person name="Hopkins J.F."/>
            <person name="Rensing S.A."/>
            <person name="Schmutz J."/>
            <person name="Symeonidi A."/>
            <person name="Elias M."/>
            <person name="Eveleigh R.J."/>
            <person name="Herman E.K."/>
            <person name="Klute M.J."/>
            <person name="Nakayama T."/>
            <person name="Obornik M."/>
            <person name="Reyes-Prieto A."/>
            <person name="Armbrust E.V."/>
            <person name="Aves S.J."/>
            <person name="Beiko R.G."/>
            <person name="Coutinho P."/>
            <person name="Dacks J.B."/>
            <person name="Durnford D.G."/>
            <person name="Fast N.M."/>
            <person name="Green B.R."/>
            <person name="Grisdale C."/>
            <person name="Hempe F."/>
            <person name="Henrissat B."/>
            <person name="Hoppner M.P."/>
            <person name="Ishida K.-I."/>
            <person name="Kim E."/>
            <person name="Koreny L."/>
            <person name="Kroth P.G."/>
            <person name="Liu Y."/>
            <person name="Malik S.-B."/>
            <person name="Maier U.G."/>
            <person name="McRose D."/>
            <person name="Mock T."/>
            <person name="Neilson J.A."/>
            <person name="Onodera N.T."/>
            <person name="Poole A.M."/>
            <person name="Pritham E.J."/>
            <person name="Richards T.A."/>
            <person name="Rocap G."/>
            <person name="Roy S.W."/>
            <person name="Sarai C."/>
            <person name="Schaack S."/>
            <person name="Shirato S."/>
            <person name="Slamovits C.H."/>
            <person name="Spencer D.F."/>
            <person name="Suzuki S."/>
            <person name="Worden A.Z."/>
            <person name="Zauner S."/>
            <person name="Barry K."/>
            <person name="Bell C."/>
            <person name="Bharti A.K."/>
            <person name="Crow J.A."/>
            <person name="Grimwood J."/>
            <person name="Kramer R."/>
            <person name="Lindquist E."/>
            <person name="Lucas S."/>
            <person name="Salamov A."/>
            <person name="McFadden G.I."/>
            <person name="Lane C.E."/>
            <person name="Keeling P.J."/>
            <person name="Gray M.W."/>
            <person name="Grigoriev I.V."/>
            <person name="Archibald J.M."/>
        </authorList>
    </citation>
    <scope>NUCLEOTIDE SEQUENCE</scope>
    <source>
        <strain evidence="3">CCMP2712</strain>
    </source>
</reference>
<dbReference type="Proteomes" id="UP000011087">
    <property type="component" value="Unassembled WGS sequence"/>
</dbReference>
<organism evidence="1">
    <name type="scientific">Guillardia theta (strain CCMP2712)</name>
    <name type="common">Cryptophyte</name>
    <dbReference type="NCBI Taxonomy" id="905079"/>
    <lineage>
        <taxon>Eukaryota</taxon>
        <taxon>Cryptophyceae</taxon>
        <taxon>Pyrenomonadales</taxon>
        <taxon>Geminigeraceae</taxon>
        <taxon>Guillardia</taxon>
    </lineage>
</organism>
<dbReference type="EnsemblProtists" id="EKX35926">
    <property type="protein sequence ID" value="EKX35926"/>
    <property type="gene ID" value="GUITHDRAFT_117955"/>
</dbReference>
<accession>L1II75</accession>
<proteinExistence type="predicted"/>
<dbReference type="RefSeq" id="XP_005822906.1">
    <property type="nucleotide sequence ID" value="XM_005822849.1"/>
</dbReference>
<dbReference type="KEGG" id="gtt:GUITHDRAFT_117955"/>
<evidence type="ECO:0000313" key="3">
    <source>
        <dbReference type="Proteomes" id="UP000011087"/>
    </source>
</evidence>
<sequence length="226" mass="25202">MGGASSSLRLVGALPSDVHGMMYEHLISPRNLVWTMDEAAVTAGMLISVCMDVREGFARGLWARLRSVLPCPRGQQHGVVDMRGFIREVGIKRVRGGSSLDERVVSYFEERPDMLMNPIHPLQRRVTTCGEKMFYWRARRTFKLEDGALKGTPKTLAMKGTGKTLAMKGTGKTLAMKGTPVRLYAMRHPPKLYGLQRLQQILKAPPLDNTRSIDPWHIQQGGGQTT</sequence>
<reference evidence="2" key="3">
    <citation type="submission" date="2015-06" db="UniProtKB">
        <authorList>
            <consortium name="EnsemblProtists"/>
        </authorList>
    </citation>
    <scope>IDENTIFICATION</scope>
</reference>
<dbReference type="PaxDb" id="55529-EKX35926"/>
<reference evidence="1 3" key="1">
    <citation type="journal article" date="2012" name="Nature">
        <title>Algal genomes reveal evolutionary mosaicism and the fate of nucleomorphs.</title>
        <authorList>
            <consortium name="DOE Joint Genome Institute"/>
            <person name="Curtis B.A."/>
            <person name="Tanifuji G."/>
            <person name="Burki F."/>
            <person name="Gruber A."/>
            <person name="Irimia M."/>
            <person name="Maruyama S."/>
            <person name="Arias M.C."/>
            <person name="Ball S.G."/>
            <person name="Gile G.H."/>
            <person name="Hirakawa Y."/>
            <person name="Hopkins J.F."/>
            <person name="Kuo A."/>
            <person name="Rensing S.A."/>
            <person name="Schmutz J."/>
            <person name="Symeonidi A."/>
            <person name="Elias M."/>
            <person name="Eveleigh R.J."/>
            <person name="Herman E.K."/>
            <person name="Klute M.J."/>
            <person name="Nakayama T."/>
            <person name="Obornik M."/>
            <person name="Reyes-Prieto A."/>
            <person name="Armbrust E.V."/>
            <person name="Aves S.J."/>
            <person name="Beiko R.G."/>
            <person name="Coutinho P."/>
            <person name="Dacks J.B."/>
            <person name="Durnford D.G."/>
            <person name="Fast N.M."/>
            <person name="Green B.R."/>
            <person name="Grisdale C.J."/>
            <person name="Hempel F."/>
            <person name="Henrissat B."/>
            <person name="Hoppner M.P."/>
            <person name="Ishida K."/>
            <person name="Kim E."/>
            <person name="Koreny L."/>
            <person name="Kroth P.G."/>
            <person name="Liu Y."/>
            <person name="Malik S.B."/>
            <person name="Maier U.G."/>
            <person name="McRose D."/>
            <person name="Mock T."/>
            <person name="Neilson J.A."/>
            <person name="Onodera N.T."/>
            <person name="Poole A.M."/>
            <person name="Pritham E.J."/>
            <person name="Richards T.A."/>
            <person name="Rocap G."/>
            <person name="Roy S.W."/>
            <person name="Sarai C."/>
            <person name="Schaack S."/>
            <person name="Shirato S."/>
            <person name="Slamovits C.H."/>
            <person name="Spencer D.F."/>
            <person name="Suzuki S."/>
            <person name="Worden A.Z."/>
            <person name="Zauner S."/>
            <person name="Barry K."/>
            <person name="Bell C."/>
            <person name="Bharti A.K."/>
            <person name="Crow J.A."/>
            <person name="Grimwood J."/>
            <person name="Kramer R."/>
            <person name="Lindquist E."/>
            <person name="Lucas S."/>
            <person name="Salamov A."/>
            <person name="McFadden G.I."/>
            <person name="Lane C.E."/>
            <person name="Keeling P.J."/>
            <person name="Gray M.W."/>
            <person name="Grigoriev I.V."/>
            <person name="Archibald J.M."/>
        </authorList>
    </citation>
    <scope>NUCLEOTIDE SEQUENCE</scope>
    <source>
        <strain evidence="1 3">CCMP2712</strain>
    </source>
</reference>
<dbReference type="GeneID" id="17292664"/>
<gene>
    <name evidence="1" type="ORF">GUITHDRAFT_117955</name>
</gene>
<dbReference type="EMBL" id="JH993082">
    <property type="protein sequence ID" value="EKX35926.1"/>
    <property type="molecule type" value="Genomic_DNA"/>
</dbReference>
<protein>
    <submittedName>
        <fullName evidence="1 2">Uncharacterized protein</fullName>
    </submittedName>
</protein>
<dbReference type="HOGENOM" id="CLU_1226792_0_0_1"/>
<dbReference type="AlphaFoldDB" id="L1II75"/>
<name>L1II75_GUITC</name>
<evidence type="ECO:0000313" key="2">
    <source>
        <dbReference type="EnsemblProtists" id="EKX35926"/>
    </source>
</evidence>
<keyword evidence="3" id="KW-1185">Reference proteome</keyword>